<dbReference type="EMBL" id="JXIG01000419">
    <property type="protein sequence ID" value="KIU01380.1"/>
    <property type="molecule type" value="Genomic_DNA"/>
</dbReference>
<protein>
    <submittedName>
        <fullName evidence="1">Uncharacterized protein</fullName>
    </submittedName>
</protein>
<evidence type="ECO:0000313" key="1">
    <source>
        <dbReference type="EMBL" id="KIU01380.1"/>
    </source>
</evidence>
<reference evidence="1 2" key="1">
    <citation type="submission" date="2015-01" db="EMBL/GenBank/DDBJ databases">
        <title>Characterization of Swiss Staphylococcus aureus strains involved in food poisoning.</title>
        <authorList>
            <person name="Crovadore J."/>
            <person name="Chablais R."/>
            <person name="Tonacini J."/>
            <person name="Schnyder B."/>
            <person name="Lefort F."/>
        </authorList>
    </citation>
    <scope>NUCLEOTIDE SEQUENCE [LARGE SCALE GENOMIC DNA]</scope>
    <source>
        <strain evidence="1 2">SA-120</strain>
    </source>
</reference>
<organism evidence="1 2">
    <name type="scientific">Staphylococcus aureus</name>
    <dbReference type="NCBI Taxonomy" id="1280"/>
    <lineage>
        <taxon>Bacteria</taxon>
        <taxon>Bacillati</taxon>
        <taxon>Bacillota</taxon>
        <taxon>Bacilli</taxon>
        <taxon>Bacillales</taxon>
        <taxon>Staphylococcaceae</taxon>
        <taxon>Staphylococcus</taxon>
    </lineage>
</organism>
<accession>A0AA40MKP4</accession>
<comment type="caution">
    <text evidence="1">The sequence shown here is derived from an EMBL/GenBank/DDBJ whole genome shotgun (WGS) entry which is preliminary data.</text>
</comment>
<dbReference type="AlphaFoldDB" id="A0AA40MKP4"/>
<proteinExistence type="predicted"/>
<feature type="non-terminal residue" evidence="1">
    <location>
        <position position="1"/>
    </location>
</feature>
<sequence length="151" mass="16194">DVEALILALAAIAGEDHRPRQRDLRIGRDAAGKIVLAPFHHCLDRAPPEHQAAMIGGPIGNQRHRLEPAAIRAGGLEARGEHLGRDILLGDRQFGGAGVAALHRIGSEELDMRLQRRGARAEILGEGGNGGEQRRREQQVALHAHLAPAPS</sequence>
<gene>
    <name evidence="1" type="ORF">QU38_01930</name>
</gene>
<name>A0AA40MKP4_STAAU</name>
<dbReference type="Proteomes" id="UP000032274">
    <property type="component" value="Unassembled WGS sequence"/>
</dbReference>
<evidence type="ECO:0000313" key="2">
    <source>
        <dbReference type="Proteomes" id="UP000032274"/>
    </source>
</evidence>